<name>A0A1S4B8T5_TOBAC</name>
<proteinExistence type="predicted"/>
<dbReference type="OrthoDB" id="1292523at2759"/>
<dbReference type="OMA" id="WHIPREI"/>
<dbReference type="RefSeq" id="XP_016485284.1">
    <property type="nucleotide sequence ID" value="XM_016629798.1"/>
</dbReference>
<gene>
    <name evidence="1" type="primary">LOC107805725</name>
</gene>
<protein>
    <recommendedName>
        <fullName evidence="2">Protein FAR1-RELATED SEQUENCE 5-like</fullName>
    </recommendedName>
</protein>
<evidence type="ECO:0008006" key="2">
    <source>
        <dbReference type="Google" id="ProtNLM"/>
    </source>
</evidence>
<dbReference type="STRING" id="4097.A0A1S4B8T5"/>
<dbReference type="GO" id="GO:0008270">
    <property type="term" value="F:zinc ion binding"/>
    <property type="evidence" value="ECO:0007669"/>
    <property type="project" value="InterPro"/>
</dbReference>
<evidence type="ECO:0000313" key="1">
    <source>
        <dbReference type="RefSeq" id="XP_016485284.1"/>
    </source>
</evidence>
<accession>A0A1S4B8T5</accession>
<dbReference type="SUPFAM" id="SSF57756">
    <property type="entry name" value="Retrovirus zinc finger-like domains"/>
    <property type="match status" value="1"/>
</dbReference>
<dbReference type="AlphaFoldDB" id="A0A1S4B8T5"/>
<dbReference type="GO" id="GO:0003676">
    <property type="term" value="F:nucleic acid binding"/>
    <property type="evidence" value="ECO:0007669"/>
    <property type="project" value="InterPro"/>
</dbReference>
<organism evidence="1">
    <name type="scientific">Nicotiana tabacum</name>
    <name type="common">Common tobacco</name>
    <dbReference type="NCBI Taxonomy" id="4097"/>
    <lineage>
        <taxon>Eukaryota</taxon>
        <taxon>Viridiplantae</taxon>
        <taxon>Streptophyta</taxon>
        <taxon>Embryophyta</taxon>
        <taxon>Tracheophyta</taxon>
        <taxon>Spermatophyta</taxon>
        <taxon>Magnoliopsida</taxon>
        <taxon>eudicotyledons</taxon>
        <taxon>Gunneridae</taxon>
        <taxon>Pentapetalae</taxon>
        <taxon>asterids</taxon>
        <taxon>lamiids</taxon>
        <taxon>Solanales</taxon>
        <taxon>Solanaceae</taxon>
        <taxon>Nicotianoideae</taxon>
        <taxon>Nicotianeae</taxon>
        <taxon>Nicotiana</taxon>
    </lineage>
</organism>
<dbReference type="KEGG" id="nta:107805725"/>
<sequence>MPCPHALAVVTKEGMSAYEYCSVFFSIDYMLKTYEQGVFPIPNESNWHIPREILEEVVLPPVGQVQPGRPKKCRWQTAAEIQSKKSKVSCGICGQYGHNRKTCRNLPKRD</sequence>
<dbReference type="InterPro" id="IPR036875">
    <property type="entry name" value="Znf_CCHC_sf"/>
</dbReference>
<reference evidence="1" key="1">
    <citation type="submission" date="2025-08" db="UniProtKB">
        <authorList>
            <consortium name="RefSeq"/>
        </authorList>
    </citation>
    <scope>IDENTIFICATION</scope>
</reference>
<dbReference type="PaxDb" id="4097-A0A1S4B8T5"/>